<feature type="compositionally biased region" description="Low complexity" evidence="1">
    <location>
        <begin position="54"/>
        <end position="65"/>
    </location>
</feature>
<feature type="compositionally biased region" description="Basic and acidic residues" evidence="1">
    <location>
        <begin position="238"/>
        <end position="250"/>
    </location>
</feature>
<gene>
    <name evidence="2" type="ORF">ACHAWO_013163</name>
</gene>
<dbReference type="EMBL" id="JALLPJ020001389">
    <property type="protein sequence ID" value="KAL3766185.1"/>
    <property type="molecule type" value="Genomic_DNA"/>
</dbReference>
<feature type="compositionally biased region" description="Polar residues" evidence="1">
    <location>
        <begin position="224"/>
        <end position="237"/>
    </location>
</feature>
<sequence>MKNNNKVEFNDGDSIQITPGLSEDDRWRVWYSRDDFDRFKTEAARDAGVKLFHPNDNSSPSSNSDVQADGQEATIATASKASKFVMFGDFDDKFTEDLSISTDAATCTSRRKCSNEFNDTINDEGEEVCRRGLGFHFSRHRKRHKAWVRASVLAWYKEMSSVLLEKDGSRDVLPRDIVQQLDKERQERSVILLSKLYSKCSKDERQLALSRGKMDHQMAYPENTWDQIQHTNSNESVKSTESDSKKRAVDTDELQTSKRRLTLTDTG</sequence>
<protein>
    <submittedName>
        <fullName evidence="2">Uncharacterized protein</fullName>
    </submittedName>
</protein>
<feature type="region of interest" description="Disordered" evidence="1">
    <location>
        <begin position="224"/>
        <end position="267"/>
    </location>
</feature>
<proteinExistence type="predicted"/>
<evidence type="ECO:0000313" key="2">
    <source>
        <dbReference type="EMBL" id="KAL3766185.1"/>
    </source>
</evidence>
<feature type="region of interest" description="Disordered" evidence="1">
    <location>
        <begin position="50"/>
        <end position="70"/>
    </location>
</feature>
<accession>A0ABD3N0C7</accession>
<comment type="caution">
    <text evidence="2">The sequence shown here is derived from an EMBL/GenBank/DDBJ whole genome shotgun (WGS) entry which is preliminary data.</text>
</comment>
<keyword evidence="3" id="KW-1185">Reference proteome</keyword>
<evidence type="ECO:0000313" key="3">
    <source>
        <dbReference type="Proteomes" id="UP001530400"/>
    </source>
</evidence>
<dbReference type="AlphaFoldDB" id="A0ABD3N0C7"/>
<name>A0ABD3N0C7_9STRA</name>
<reference evidence="2 3" key="1">
    <citation type="submission" date="2024-10" db="EMBL/GenBank/DDBJ databases">
        <title>Updated reference genomes for cyclostephanoid diatoms.</title>
        <authorList>
            <person name="Roberts W.R."/>
            <person name="Alverson A.J."/>
        </authorList>
    </citation>
    <scope>NUCLEOTIDE SEQUENCE [LARGE SCALE GENOMIC DNA]</scope>
    <source>
        <strain evidence="2 3">AJA010-31</strain>
    </source>
</reference>
<dbReference type="Proteomes" id="UP001530400">
    <property type="component" value="Unassembled WGS sequence"/>
</dbReference>
<evidence type="ECO:0000256" key="1">
    <source>
        <dbReference type="SAM" id="MobiDB-lite"/>
    </source>
</evidence>
<organism evidence="2 3">
    <name type="scientific">Cyclotella atomus</name>
    <dbReference type="NCBI Taxonomy" id="382360"/>
    <lineage>
        <taxon>Eukaryota</taxon>
        <taxon>Sar</taxon>
        <taxon>Stramenopiles</taxon>
        <taxon>Ochrophyta</taxon>
        <taxon>Bacillariophyta</taxon>
        <taxon>Coscinodiscophyceae</taxon>
        <taxon>Thalassiosirophycidae</taxon>
        <taxon>Stephanodiscales</taxon>
        <taxon>Stephanodiscaceae</taxon>
        <taxon>Cyclotella</taxon>
    </lineage>
</organism>